<organism evidence="1">
    <name type="scientific">Fructobacillus tropaeoli</name>
    <dbReference type="NCBI Taxonomy" id="709323"/>
    <lineage>
        <taxon>Bacteria</taxon>
        <taxon>Bacillati</taxon>
        <taxon>Bacillota</taxon>
        <taxon>Bacilli</taxon>
        <taxon>Lactobacillales</taxon>
        <taxon>Lactobacillaceae</taxon>
        <taxon>Fructobacillus</taxon>
    </lineage>
</organism>
<reference evidence="1" key="1">
    <citation type="journal article" date="2015" name="BMC Genomics">
        <title>Comparative genomics of Fructobacillus spp. and Leuconostoc spp. reveals niche-specific evolution of Fructobacillus spp.</title>
        <authorList>
            <person name="Endo A."/>
            <person name="Tanizawa Y."/>
            <person name="Tanaka N."/>
            <person name="Maeno S."/>
            <person name="Kumar H."/>
            <person name="Shiwa Y."/>
            <person name="Okada S."/>
            <person name="Yoshikawa H."/>
            <person name="Dicks L."/>
            <person name="Nakagawa J."/>
            <person name="Arita M."/>
        </authorList>
    </citation>
    <scope>NUCLEOTIDE SEQUENCE [LARGE SCALE GENOMIC DNA]</scope>
    <source>
        <strain evidence="1">F214-1</strain>
    </source>
</reference>
<dbReference type="STRING" id="709323.GCA_001047135_01510"/>
<dbReference type="RefSeq" id="WP_059394276.1">
    <property type="nucleotide sequence ID" value="NZ_DF968090.1"/>
</dbReference>
<evidence type="ECO:0000313" key="1">
    <source>
        <dbReference type="EMBL" id="GAP04942.1"/>
    </source>
</evidence>
<protein>
    <submittedName>
        <fullName evidence="1">Putative tail measure protein</fullName>
    </submittedName>
</protein>
<gene>
    <name evidence="1" type="ORF">FTRO_0130140</name>
</gene>
<dbReference type="AlphaFoldDB" id="A0A3F3H5U2"/>
<sequence length="135" mass="14659">MSQTTITINGNQYDLKVTFKFLAAFGIVKNDFENNIEKMGNIVMGIVGGDPYSLVKALSAMSGKDEATVQADIENADDLDQVFEAVENLLVASPLTKTTVSKIIKPIKDTFDNMDKKMEEAMTDKSLTASSNTPA</sequence>
<name>A0A3F3H5U2_9LACO</name>
<dbReference type="Proteomes" id="UP000064514">
    <property type="component" value="Unassembled WGS sequence"/>
</dbReference>
<accession>A0A3F3H5U2</accession>
<dbReference type="EMBL" id="DF968090">
    <property type="protein sequence ID" value="GAP04942.1"/>
    <property type="molecule type" value="Genomic_DNA"/>
</dbReference>
<proteinExistence type="predicted"/>